<dbReference type="CDD" id="cd00199">
    <property type="entry name" value="WAP"/>
    <property type="match status" value="1"/>
</dbReference>
<accession>A0A1W4WJ29</accession>
<dbReference type="Gene3D" id="2.60.40.10">
    <property type="entry name" value="Immunoglobulins"/>
    <property type="match status" value="1"/>
</dbReference>
<dbReference type="PRINTS" id="PR00003">
    <property type="entry name" value="4DISULPHCORE"/>
</dbReference>
<dbReference type="OrthoDB" id="9985779at2759"/>
<dbReference type="RefSeq" id="XP_018320030.1">
    <property type="nucleotide sequence ID" value="XM_018464528.1"/>
</dbReference>
<dbReference type="SMART" id="SM00217">
    <property type="entry name" value="WAP"/>
    <property type="match status" value="1"/>
</dbReference>
<dbReference type="GO" id="GO:0009986">
    <property type="term" value="C:cell surface"/>
    <property type="evidence" value="ECO:0007669"/>
    <property type="project" value="TreeGrafter"/>
</dbReference>
<dbReference type="GO" id="GO:0005576">
    <property type="term" value="C:extracellular region"/>
    <property type="evidence" value="ECO:0007669"/>
    <property type="project" value="InterPro"/>
</dbReference>
<dbReference type="CTD" id="42865"/>
<dbReference type="STRING" id="224129.A0A1W4WJ29"/>
<protein>
    <submittedName>
        <fullName evidence="3">Anosmin-1 isoform X1</fullName>
    </submittedName>
</protein>
<keyword evidence="2" id="KW-1185">Reference proteome</keyword>
<dbReference type="PANTHER" id="PTHR14131">
    <property type="entry name" value="ANOSMIN"/>
    <property type="match status" value="1"/>
</dbReference>
<dbReference type="SMART" id="SM00060">
    <property type="entry name" value="FN3"/>
    <property type="match status" value="1"/>
</dbReference>
<dbReference type="SUPFAM" id="SSF57256">
    <property type="entry name" value="Elafin-like"/>
    <property type="match status" value="1"/>
</dbReference>
<evidence type="ECO:0000313" key="3">
    <source>
        <dbReference type="RefSeq" id="XP_018320030.1"/>
    </source>
</evidence>
<organism evidence="2 3">
    <name type="scientific">Agrilus planipennis</name>
    <name type="common">Emerald ash borer</name>
    <name type="synonym">Agrilus marcopoli</name>
    <dbReference type="NCBI Taxonomy" id="224129"/>
    <lineage>
        <taxon>Eukaryota</taxon>
        <taxon>Metazoa</taxon>
        <taxon>Ecdysozoa</taxon>
        <taxon>Arthropoda</taxon>
        <taxon>Hexapoda</taxon>
        <taxon>Insecta</taxon>
        <taxon>Pterygota</taxon>
        <taxon>Neoptera</taxon>
        <taxon>Endopterygota</taxon>
        <taxon>Coleoptera</taxon>
        <taxon>Polyphaga</taxon>
        <taxon>Elateriformia</taxon>
        <taxon>Buprestoidea</taxon>
        <taxon>Buprestidae</taxon>
        <taxon>Agrilinae</taxon>
        <taxon>Agrilus</taxon>
    </lineage>
</organism>
<dbReference type="InterPro" id="IPR036116">
    <property type="entry name" value="FN3_sf"/>
</dbReference>
<dbReference type="Pfam" id="PF00095">
    <property type="entry name" value="WAP"/>
    <property type="match status" value="1"/>
</dbReference>
<dbReference type="InterPro" id="IPR003961">
    <property type="entry name" value="FN3_dom"/>
</dbReference>
<dbReference type="AlphaFoldDB" id="A0A1W4WJ29"/>
<evidence type="ECO:0000259" key="1">
    <source>
        <dbReference type="PROSITE" id="PS50853"/>
    </source>
</evidence>
<dbReference type="SUPFAM" id="SSF49265">
    <property type="entry name" value="Fibronectin type III"/>
    <property type="match status" value="1"/>
</dbReference>
<name>A0A1W4WJ29_AGRPL</name>
<feature type="domain" description="Fibronectin type-III" evidence="1">
    <location>
        <begin position="131"/>
        <end position="231"/>
    </location>
</feature>
<dbReference type="Proteomes" id="UP000192223">
    <property type="component" value="Unplaced"/>
</dbReference>
<reference evidence="3" key="1">
    <citation type="submission" date="2025-08" db="UniProtKB">
        <authorList>
            <consortium name="RefSeq"/>
        </authorList>
    </citation>
    <scope>IDENTIFICATION</scope>
    <source>
        <tissue evidence="3">Entire body</tissue>
    </source>
</reference>
<dbReference type="Gene3D" id="4.10.75.10">
    <property type="entry name" value="Elafin-like"/>
    <property type="match status" value="1"/>
</dbReference>
<dbReference type="Pfam" id="PF00041">
    <property type="entry name" value="fn3"/>
    <property type="match status" value="1"/>
</dbReference>
<dbReference type="InterPro" id="IPR036645">
    <property type="entry name" value="Elafin-like_sf"/>
</dbReference>
<sequence>MIAVVLLICATVFVEFGGFLVVAGTPRQRQKFLLHLHEQFDPLVTVICEARCWNTTNKNRCVKACLMKGVDKPGSCPGLDSTGGSRFAFACLEACNKDIHCPGLTKCCNHRCGITCQIPKNLNNVKDVPELPTNLIVREQRRKRSLMLKWEPGGSPPGIVLYLVEERHHIGKYLVENRMSHWTPCIRTPKPKIVLKKILKPGRWYQFRVTAVNKNGTKGYSEPSRFVTSSGNFVFSNAVPGPRPPKPPENITVELLSINNSSMNFLVKWTPPYSDLPIQKYKVFWSRRLKGIINLDSVLVHHKTVQKVSQKNFTLLLTTSTNF</sequence>
<dbReference type="InParanoid" id="A0A1W4WJ29"/>
<dbReference type="GO" id="GO:0030414">
    <property type="term" value="F:peptidase inhibitor activity"/>
    <property type="evidence" value="ECO:0007669"/>
    <property type="project" value="InterPro"/>
</dbReference>
<evidence type="ECO:0000313" key="2">
    <source>
        <dbReference type="Proteomes" id="UP000192223"/>
    </source>
</evidence>
<dbReference type="PROSITE" id="PS50853">
    <property type="entry name" value="FN3"/>
    <property type="match status" value="1"/>
</dbReference>
<proteinExistence type="predicted"/>
<dbReference type="GeneID" id="108733387"/>
<dbReference type="CDD" id="cd00063">
    <property type="entry name" value="FN3"/>
    <property type="match status" value="1"/>
</dbReference>
<gene>
    <name evidence="3" type="primary">LOC108733387</name>
</gene>
<dbReference type="PANTHER" id="PTHR14131:SF5">
    <property type="entry name" value="ANOSMIN-1"/>
    <property type="match status" value="1"/>
</dbReference>
<dbReference type="GO" id="GO:0030182">
    <property type="term" value="P:neuron differentiation"/>
    <property type="evidence" value="ECO:0007669"/>
    <property type="project" value="TreeGrafter"/>
</dbReference>
<dbReference type="KEGG" id="apln:108733387"/>
<dbReference type="InterPro" id="IPR013783">
    <property type="entry name" value="Ig-like_fold"/>
</dbReference>
<dbReference type="InterPro" id="IPR008197">
    <property type="entry name" value="WAP_dom"/>
</dbReference>
<dbReference type="InterPro" id="IPR042447">
    <property type="entry name" value="Anosmin-1"/>
</dbReference>